<dbReference type="InterPro" id="IPR039426">
    <property type="entry name" value="TonB-dep_rcpt-like"/>
</dbReference>
<dbReference type="Gene3D" id="2.40.170.20">
    <property type="entry name" value="TonB-dependent receptor, beta-barrel domain"/>
    <property type="match status" value="1"/>
</dbReference>
<keyword evidence="5" id="KW-0472">Membrane</keyword>
<comment type="subcellular location">
    <subcellularLocation>
        <location evidence="1">Cell outer membrane</location>
        <topology evidence="1">Multi-pass membrane protein</topology>
    </subcellularLocation>
</comment>
<reference evidence="9" key="1">
    <citation type="submission" date="2019-04" db="EMBL/GenBank/DDBJ databases">
        <title>Evolution of Biomass-Degrading Anaerobic Consortia Revealed by Metagenomics.</title>
        <authorList>
            <person name="Peng X."/>
        </authorList>
    </citation>
    <scope>NUCLEOTIDE SEQUENCE</scope>
    <source>
        <strain evidence="9">SIG141</strain>
    </source>
</reference>
<sequence>MQKRLLFLVAMMLTFSLTLMAQITTSSMAGKVTLDDANGEEVIGATVVAVHEPSGTRYTAVTNTTGRFSINGMRTGGPYNVTISYIGFQPKTVKGIILQLAETYNLSVFLSEDATELAEVVVSGKASKFAAEKTGAATNINSSQITNLPTVSRSITDVTRLSPYGGNGMSFAGADGRTANFTVDGANFNNNFGLSANLPGGGNPISIDAIEELQVVISPYDVRQTNFIGGGVNAITKSGTNTFKGSAYVYHKNENMQGDAVNRQQIQGAREKSQTTTYGFTLGGPIIKNKLFFFVNGEMIKIPSVVNRWKGSEDGKADAENYISRTTNKDLEAISNYMANKYGYDTGSWTSFPADESNYKLMARLDWNINDRHKVALRYNYTKNNVWNAPNATSMDGGTRMSGARMSQYSMAYANSMYSMKNTVHSWSLDFNSRLTDNLSNQLLATISKLDDIRGTNSSEFPFIDITKDDNNYIALGYELFTWNNAVHNTIWNIKDDVTYYAGAHKIMAGISFEHQMADNMYMRNGSGYYRYNLSDNMYIGGVLQPDMLFNQTPEIFCLTYGYDGETAPAARVQFNRPGIYAQDEWNINDKFKLTYGLRVDGLFFNNSDLMTNAAILNLDYNGRHVDTGKWPKNSITFSPRLGFTYDVFGDKSLKVRGGTGLFSGRLPLVFFTNMPTNGGLVQYQAQINAKNASKMGFGMEEFAGGPMTNVSDMLAKLQSLGYPTTVKPEDGTVPSAVNGVDPSFKMPQVWKTSLAIDYQIPVEFPFTVTVEGIYNKTLNGVSISDWSIKNVGGFARFNGVDNRPIFPDDFRSGTKAFVLENTSRGYGWSANITLNAQPADWVSLMAAYTHTVSKEVTGMPGSAAESAFTYVPTYEGPNNIKLHNSQYVTPDRIVASATLHDKCGNHYNFVYEAWRGGNSYSYMMQNDMNGDGYAYDALYIPTDEEVANNMFRFVSDDDKTRFMDYVHNDGYLSKHQGEYAEAYSVYSPWVHRLDFGYKHDFKLNIGKTKHMLQLTFDMKNVLNFFDSSWGVAKYLNPEIGSEAKILKYEGVDAQGFATFSTPKSINGNTQTWTTNYSLGQCWYASIGVKYYFN</sequence>
<accession>A0A928BUN3</accession>
<dbReference type="PANTHER" id="PTHR30069:SF46">
    <property type="entry name" value="OAR PROTEIN"/>
    <property type="match status" value="1"/>
</dbReference>
<feature type="chain" id="PRO_5038129755" evidence="7">
    <location>
        <begin position="22"/>
        <end position="1094"/>
    </location>
</feature>
<feature type="domain" description="TonB-dependent transporter Oar-like beta-barrel" evidence="8">
    <location>
        <begin position="235"/>
        <end position="1024"/>
    </location>
</feature>
<protein>
    <submittedName>
        <fullName evidence="9">TonB-dependent receptor</fullName>
    </submittedName>
</protein>
<dbReference type="GO" id="GO:0015344">
    <property type="term" value="F:siderophore uptake transmembrane transporter activity"/>
    <property type="evidence" value="ECO:0007669"/>
    <property type="project" value="TreeGrafter"/>
</dbReference>
<dbReference type="GO" id="GO:0009279">
    <property type="term" value="C:cell outer membrane"/>
    <property type="evidence" value="ECO:0007669"/>
    <property type="project" value="UniProtKB-SubCell"/>
</dbReference>
<keyword evidence="9" id="KW-0675">Receptor</keyword>
<keyword evidence="3" id="KW-1134">Transmembrane beta strand</keyword>
<dbReference type="SUPFAM" id="SSF56935">
    <property type="entry name" value="Porins"/>
    <property type="match status" value="1"/>
</dbReference>
<evidence type="ECO:0000313" key="9">
    <source>
        <dbReference type="EMBL" id="MBE6266407.1"/>
    </source>
</evidence>
<organism evidence="9 10">
    <name type="scientific">Xylanibacter ruminicola</name>
    <name type="common">Prevotella ruminicola</name>
    <dbReference type="NCBI Taxonomy" id="839"/>
    <lineage>
        <taxon>Bacteria</taxon>
        <taxon>Pseudomonadati</taxon>
        <taxon>Bacteroidota</taxon>
        <taxon>Bacteroidia</taxon>
        <taxon>Bacteroidales</taxon>
        <taxon>Prevotellaceae</taxon>
        <taxon>Xylanibacter</taxon>
    </lineage>
</organism>
<evidence type="ECO:0000256" key="2">
    <source>
        <dbReference type="ARBA" id="ARBA00022448"/>
    </source>
</evidence>
<name>A0A928BUN3_XYLRU</name>
<dbReference type="AlphaFoldDB" id="A0A928BUN3"/>
<dbReference type="Gene3D" id="2.60.40.1120">
    <property type="entry name" value="Carboxypeptidase-like, regulatory domain"/>
    <property type="match status" value="1"/>
</dbReference>
<dbReference type="SUPFAM" id="SSF49464">
    <property type="entry name" value="Carboxypeptidase regulatory domain-like"/>
    <property type="match status" value="1"/>
</dbReference>
<keyword evidence="2" id="KW-0813">Transport</keyword>
<dbReference type="InterPro" id="IPR008969">
    <property type="entry name" value="CarboxyPept-like_regulatory"/>
</dbReference>
<feature type="signal peptide" evidence="7">
    <location>
        <begin position="1"/>
        <end position="21"/>
    </location>
</feature>
<evidence type="ECO:0000256" key="6">
    <source>
        <dbReference type="ARBA" id="ARBA00023237"/>
    </source>
</evidence>
<proteinExistence type="predicted"/>
<evidence type="ECO:0000256" key="5">
    <source>
        <dbReference type="ARBA" id="ARBA00023136"/>
    </source>
</evidence>
<evidence type="ECO:0000313" key="10">
    <source>
        <dbReference type="Proteomes" id="UP000763088"/>
    </source>
</evidence>
<keyword evidence="6" id="KW-0998">Cell outer membrane</keyword>
<dbReference type="InterPro" id="IPR057601">
    <property type="entry name" value="Oar-like_b-barrel"/>
</dbReference>
<dbReference type="EMBL" id="SUYD01000009">
    <property type="protein sequence ID" value="MBE6266407.1"/>
    <property type="molecule type" value="Genomic_DNA"/>
</dbReference>
<evidence type="ECO:0000259" key="8">
    <source>
        <dbReference type="Pfam" id="PF25183"/>
    </source>
</evidence>
<dbReference type="PANTHER" id="PTHR30069">
    <property type="entry name" value="TONB-DEPENDENT OUTER MEMBRANE RECEPTOR"/>
    <property type="match status" value="1"/>
</dbReference>
<evidence type="ECO:0000256" key="7">
    <source>
        <dbReference type="SAM" id="SignalP"/>
    </source>
</evidence>
<dbReference type="InterPro" id="IPR036942">
    <property type="entry name" value="Beta-barrel_TonB_sf"/>
</dbReference>
<dbReference type="GO" id="GO:0044718">
    <property type="term" value="P:siderophore transmembrane transport"/>
    <property type="evidence" value="ECO:0007669"/>
    <property type="project" value="TreeGrafter"/>
</dbReference>
<dbReference type="Pfam" id="PF13620">
    <property type="entry name" value="CarboxypepD_reg"/>
    <property type="match status" value="1"/>
</dbReference>
<dbReference type="Proteomes" id="UP000763088">
    <property type="component" value="Unassembled WGS sequence"/>
</dbReference>
<gene>
    <name evidence="9" type="ORF">E7102_08060</name>
</gene>
<comment type="caution">
    <text evidence="9">The sequence shown here is derived from an EMBL/GenBank/DDBJ whole genome shotgun (WGS) entry which is preliminary data.</text>
</comment>
<evidence type="ECO:0000256" key="4">
    <source>
        <dbReference type="ARBA" id="ARBA00022692"/>
    </source>
</evidence>
<keyword evidence="7" id="KW-0732">Signal</keyword>
<evidence type="ECO:0000256" key="1">
    <source>
        <dbReference type="ARBA" id="ARBA00004571"/>
    </source>
</evidence>
<keyword evidence="4" id="KW-0812">Transmembrane</keyword>
<evidence type="ECO:0000256" key="3">
    <source>
        <dbReference type="ARBA" id="ARBA00022452"/>
    </source>
</evidence>
<dbReference type="Pfam" id="PF25183">
    <property type="entry name" value="OMP_b-brl_4"/>
    <property type="match status" value="1"/>
</dbReference>